<proteinExistence type="predicted"/>
<gene>
    <name evidence="2" type="ORF">I8J30_10680</name>
</gene>
<dbReference type="SUPFAM" id="SSF56112">
    <property type="entry name" value="Protein kinase-like (PK-like)"/>
    <property type="match status" value="1"/>
</dbReference>
<reference evidence="2 3" key="1">
    <citation type="submission" date="2021-04" db="EMBL/GenBank/DDBJ databases">
        <title>Paenibacillus sp. DLE-14 whole genome sequence.</title>
        <authorList>
            <person name="Ham Y.J."/>
        </authorList>
    </citation>
    <scope>NUCLEOTIDE SEQUENCE [LARGE SCALE GENOMIC DNA]</scope>
    <source>
        <strain evidence="2 3">DLE-14</strain>
    </source>
</reference>
<name>A0ABS5CBF8_9BACL</name>
<dbReference type="EMBL" id="JAGKSP010000003">
    <property type="protein sequence ID" value="MBP3963165.1"/>
    <property type="molecule type" value="Genomic_DNA"/>
</dbReference>
<dbReference type="Gene3D" id="1.10.510.10">
    <property type="entry name" value="Transferase(Phosphotransferase) domain 1"/>
    <property type="match status" value="1"/>
</dbReference>
<dbReference type="Proteomes" id="UP000673394">
    <property type="component" value="Unassembled WGS sequence"/>
</dbReference>
<organism evidence="2 3">
    <name type="scientific">Paenibacillus lignilyticus</name>
    <dbReference type="NCBI Taxonomy" id="1172615"/>
    <lineage>
        <taxon>Bacteria</taxon>
        <taxon>Bacillati</taxon>
        <taxon>Bacillota</taxon>
        <taxon>Bacilli</taxon>
        <taxon>Bacillales</taxon>
        <taxon>Paenibacillaceae</taxon>
        <taxon>Paenibacillus</taxon>
    </lineage>
</organism>
<keyword evidence="3" id="KW-1185">Reference proteome</keyword>
<sequence>MGDSAYSYWVNCSNEERYYLKLFDLNNDRQRMSMERFHYYLPLTWNLFHQRLLQNITYPIKNRSGDFSTTCNEITLVLFNYIQGESLAEAYPFSEDIIEGIAASIAAIHLITPSIDQTTVMAETYDISFDRNLEKCISLLESTLTFDNPSKQALREHVLPKKEQILVLLNLVRKLRLAAMSETHEFKLCHGDVWGGNLIRNGHALYVIDWESAIMAPIEFDLIGYIGEEFDVFFSAYEKHVGKSVAINPDLLRFYSYRHHLRNLTNWLMNILFRNTEDAQNENDLEMILYHCMNRWDRIEPMVREVETNLRRRSGGIQ</sequence>
<dbReference type="InterPro" id="IPR011009">
    <property type="entry name" value="Kinase-like_dom_sf"/>
</dbReference>
<evidence type="ECO:0000259" key="1">
    <source>
        <dbReference type="Pfam" id="PF01636"/>
    </source>
</evidence>
<dbReference type="Gene3D" id="1.20.58.840">
    <property type="match status" value="1"/>
</dbReference>
<comment type="caution">
    <text evidence="2">The sequence shown here is derived from an EMBL/GenBank/DDBJ whole genome shotgun (WGS) entry which is preliminary data.</text>
</comment>
<feature type="domain" description="Aminoglycoside phosphotransferase" evidence="1">
    <location>
        <begin position="5"/>
        <end position="225"/>
    </location>
</feature>
<dbReference type="Pfam" id="PF01636">
    <property type="entry name" value="APH"/>
    <property type="match status" value="1"/>
</dbReference>
<evidence type="ECO:0000313" key="2">
    <source>
        <dbReference type="EMBL" id="MBP3963165.1"/>
    </source>
</evidence>
<protein>
    <submittedName>
        <fullName evidence="2">Phosphotransferase</fullName>
    </submittedName>
</protein>
<accession>A0ABS5CBF8</accession>
<dbReference type="InterPro" id="IPR002575">
    <property type="entry name" value="Aminoglycoside_PTrfase"/>
</dbReference>
<dbReference type="Gene3D" id="3.30.200.20">
    <property type="entry name" value="Phosphorylase Kinase, domain 1"/>
    <property type="match status" value="1"/>
</dbReference>
<evidence type="ECO:0000313" key="3">
    <source>
        <dbReference type="Proteomes" id="UP000673394"/>
    </source>
</evidence>